<evidence type="ECO:0000313" key="7">
    <source>
        <dbReference type="Proteomes" id="UP000192674"/>
    </source>
</evidence>
<evidence type="ECO:0000256" key="4">
    <source>
        <dbReference type="ARBA" id="ARBA00023239"/>
    </source>
</evidence>
<name>A0A1W2BM85_KIBAR</name>
<organism evidence="6 7">
    <name type="scientific">Kibdelosporangium aridum</name>
    <dbReference type="NCBI Taxonomy" id="2030"/>
    <lineage>
        <taxon>Bacteria</taxon>
        <taxon>Bacillati</taxon>
        <taxon>Actinomycetota</taxon>
        <taxon>Actinomycetes</taxon>
        <taxon>Pseudonocardiales</taxon>
        <taxon>Pseudonocardiaceae</taxon>
        <taxon>Kibdelosporangium</taxon>
    </lineage>
</organism>
<dbReference type="InterPro" id="IPR019999">
    <property type="entry name" value="Anth_synth_I-like"/>
</dbReference>
<dbReference type="Proteomes" id="UP000192674">
    <property type="component" value="Unassembled WGS sequence"/>
</dbReference>
<evidence type="ECO:0000256" key="2">
    <source>
        <dbReference type="ARBA" id="ARBA00022723"/>
    </source>
</evidence>
<dbReference type="PANTHER" id="PTHR11236">
    <property type="entry name" value="AMINOBENZOATE/ANTHRANILATE SYNTHASE"/>
    <property type="match status" value="1"/>
</dbReference>
<dbReference type="GO" id="GO:0008909">
    <property type="term" value="F:isochorismate synthase activity"/>
    <property type="evidence" value="ECO:0007669"/>
    <property type="project" value="InterPro"/>
</dbReference>
<sequence length="440" mass="47301">MIKVYFERVVPLTADPLWTAARLTQSGSPYVLYEDSSAISVALGAIAEVIVDPDTVQLRYRESETSTFWYDDPLPVVASMLDEIPMTGWRAYGWAAFELAQPQVGTGTLLHLVVPSQEVRLCAGVAVLRATTPAELDSLAALVSADVPEPSFAAVPVDVRQPDTYSDSVAAAVSEIQRGLLQKVILCRTVTVPDIDLVGTYVTGRRANTPARSYLLNLGGIEVAGFSPETVVGVNPDGRVHTQPLAGTRALTGDPEVDHTLRADLLTDPKEIFEHAISVRLAVDELTSLCTPGSVVVEEFMDVLERGTVQHLASRVAGTLPADRGPWDAFRALFPAITASGIPKAAAFESIRRHEPHRRGLYSGAVMTIDHTGSLDTALVLRSVFRRDGETWLCAGAGIVSQSDPAREFEETCEKLASVARFLVPTATAHPVPPQSSQSP</sequence>
<keyword evidence="3" id="KW-0460">Magnesium</keyword>
<dbReference type="Pfam" id="PF00425">
    <property type="entry name" value="Chorismate_bind"/>
    <property type="match status" value="1"/>
</dbReference>
<dbReference type="RefSeq" id="WP_084425414.1">
    <property type="nucleotide sequence ID" value="NZ_FWXV01000001.1"/>
</dbReference>
<dbReference type="InterPro" id="IPR005801">
    <property type="entry name" value="ADC_synthase"/>
</dbReference>
<keyword evidence="4" id="KW-0456">Lyase</keyword>
<dbReference type="NCBIfam" id="TIGR03494">
    <property type="entry name" value="salicyl_syn"/>
    <property type="match status" value="1"/>
</dbReference>
<keyword evidence="7" id="KW-1185">Reference proteome</keyword>
<dbReference type="SUPFAM" id="SSF56322">
    <property type="entry name" value="ADC synthase"/>
    <property type="match status" value="1"/>
</dbReference>
<dbReference type="InterPro" id="IPR015890">
    <property type="entry name" value="Chorismate_C"/>
</dbReference>
<keyword evidence="2" id="KW-0479">Metal-binding</keyword>
<evidence type="ECO:0000256" key="1">
    <source>
        <dbReference type="ARBA" id="ARBA00001946"/>
    </source>
</evidence>
<gene>
    <name evidence="6" type="ORF">SAMN05661093_01812</name>
</gene>
<feature type="domain" description="Chorismate-utilising enzyme C-terminal" evidence="5">
    <location>
        <begin position="163"/>
        <end position="415"/>
    </location>
</feature>
<dbReference type="EMBL" id="FWXV01000001">
    <property type="protein sequence ID" value="SMC73903.1"/>
    <property type="molecule type" value="Genomic_DNA"/>
</dbReference>
<dbReference type="PANTHER" id="PTHR11236:SF48">
    <property type="entry name" value="ISOCHORISMATE SYNTHASE MENF"/>
    <property type="match status" value="1"/>
</dbReference>
<comment type="cofactor">
    <cofactor evidence="1">
        <name>Mg(2+)</name>
        <dbReference type="ChEBI" id="CHEBI:18420"/>
    </cofactor>
</comment>
<dbReference type="InterPro" id="IPR019996">
    <property type="entry name" value="Salicylate_synthase"/>
</dbReference>
<dbReference type="GO" id="GO:0000162">
    <property type="term" value="P:L-tryptophan biosynthetic process"/>
    <property type="evidence" value="ECO:0007669"/>
    <property type="project" value="TreeGrafter"/>
</dbReference>
<dbReference type="Gene3D" id="3.60.120.10">
    <property type="entry name" value="Anthranilate synthase"/>
    <property type="match status" value="1"/>
</dbReference>
<proteinExistence type="predicted"/>
<evidence type="ECO:0000259" key="5">
    <source>
        <dbReference type="Pfam" id="PF00425"/>
    </source>
</evidence>
<dbReference type="GO" id="GO:0046872">
    <property type="term" value="F:metal ion binding"/>
    <property type="evidence" value="ECO:0007669"/>
    <property type="project" value="UniProtKB-KW"/>
</dbReference>
<evidence type="ECO:0000256" key="3">
    <source>
        <dbReference type="ARBA" id="ARBA00022842"/>
    </source>
</evidence>
<accession>A0A1W2BM85</accession>
<dbReference type="AlphaFoldDB" id="A0A1W2BM85"/>
<dbReference type="OrthoDB" id="3518032at2"/>
<evidence type="ECO:0000313" key="6">
    <source>
        <dbReference type="EMBL" id="SMC73903.1"/>
    </source>
</evidence>
<reference evidence="6 7" key="1">
    <citation type="submission" date="2017-04" db="EMBL/GenBank/DDBJ databases">
        <authorList>
            <person name="Afonso C.L."/>
            <person name="Miller P.J."/>
            <person name="Scott M.A."/>
            <person name="Spackman E."/>
            <person name="Goraichik I."/>
            <person name="Dimitrov K.M."/>
            <person name="Suarez D.L."/>
            <person name="Swayne D.E."/>
        </authorList>
    </citation>
    <scope>NUCLEOTIDE SEQUENCE [LARGE SCALE GENOMIC DNA]</scope>
    <source>
        <strain evidence="6 7">DSM 43828</strain>
    </source>
</reference>
<dbReference type="GO" id="GO:0016833">
    <property type="term" value="F:oxo-acid-lyase activity"/>
    <property type="evidence" value="ECO:0007669"/>
    <property type="project" value="InterPro"/>
</dbReference>
<protein>
    <submittedName>
        <fullName evidence="6">Anthranilate synthase component 1</fullName>
    </submittedName>
</protein>
<dbReference type="PRINTS" id="PR00095">
    <property type="entry name" value="ANTSNTHASEI"/>
</dbReference>